<gene>
    <name evidence="2" type="ORF">PC117_g10225</name>
</gene>
<evidence type="ECO:0000256" key="1">
    <source>
        <dbReference type="SAM" id="MobiDB-lite"/>
    </source>
</evidence>
<accession>A0A8T1DNV4</accession>
<proteinExistence type="predicted"/>
<feature type="compositionally biased region" description="Polar residues" evidence="1">
    <location>
        <begin position="104"/>
        <end position="118"/>
    </location>
</feature>
<evidence type="ECO:0000313" key="2">
    <source>
        <dbReference type="EMBL" id="KAG2941419.1"/>
    </source>
</evidence>
<organism evidence="2 3">
    <name type="scientific">Phytophthora cactorum</name>
    <dbReference type="NCBI Taxonomy" id="29920"/>
    <lineage>
        <taxon>Eukaryota</taxon>
        <taxon>Sar</taxon>
        <taxon>Stramenopiles</taxon>
        <taxon>Oomycota</taxon>
        <taxon>Peronosporomycetes</taxon>
        <taxon>Peronosporales</taxon>
        <taxon>Peronosporaceae</taxon>
        <taxon>Phytophthora</taxon>
    </lineage>
</organism>
<dbReference type="VEuPathDB" id="FungiDB:PC110_g11136"/>
<protein>
    <submittedName>
        <fullName evidence="2">Uncharacterized protein</fullName>
    </submittedName>
</protein>
<dbReference type="EMBL" id="RCMK01000245">
    <property type="protein sequence ID" value="KAG2941419.1"/>
    <property type="molecule type" value="Genomic_DNA"/>
</dbReference>
<evidence type="ECO:0000313" key="3">
    <source>
        <dbReference type="Proteomes" id="UP000736787"/>
    </source>
</evidence>
<dbReference type="Proteomes" id="UP000736787">
    <property type="component" value="Unassembled WGS sequence"/>
</dbReference>
<name>A0A8T1DNV4_9STRA</name>
<feature type="compositionally biased region" description="Basic and acidic residues" evidence="1">
    <location>
        <begin position="138"/>
        <end position="151"/>
    </location>
</feature>
<feature type="region of interest" description="Disordered" evidence="1">
    <location>
        <begin position="104"/>
        <end position="167"/>
    </location>
</feature>
<sequence>MDGDQDRGACVVLQVSTARHDLEVIREANVARSITTNELAAENVKNVTSQESVAPWQSPVINKEAIVSQQAVTNQETIAWQGPVAGCERVSSHEIVASHKRIANQESATSQVTIANENTPRARRPPPTGRVRRLRTRGSVEGRKASRTRENRAKRRSTSRHQSEFKNQETAANIGVYYDSPNDTTSSIRLYLSYYGSYALSRHPLKPPNS</sequence>
<reference evidence="2" key="1">
    <citation type="submission" date="2018-10" db="EMBL/GenBank/DDBJ databases">
        <title>Effector identification in a new, highly contiguous assembly of the strawberry crown rot pathogen Phytophthora cactorum.</title>
        <authorList>
            <person name="Armitage A.D."/>
            <person name="Nellist C.F."/>
            <person name="Bates H."/>
            <person name="Vickerstaff R.J."/>
            <person name="Harrison R.J."/>
        </authorList>
    </citation>
    <scope>NUCLEOTIDE SEQUENCE</scope>
    <source>
        <strain evidence="2">4040</strain>
    </source>
</reference>
<dbReference type="AlphaFoldDB" id="A0A8T1DNV4"/>
<comment type="caution">
    <text evidence="2">The sequence shown here is derived from an EMBL/GenBank/DDBJ whole genome shotgun (WGS) entry which is preliminary data.</text>
</comment>